<accession>A0A0H2RPN6</accession>
<dbReference type="Gene3D" id="1.10.630.10">
    <property type="entry name" value="Cytochrome P450"/>
    <property type="match status" value="1"/>
</dbReference>
<dbReference type="STRING" id="27342.A0A0H2RPN6"/>
<dbReference type="InterPro" id="IPR001128">
    <property type="entry name" value="Cyt_P450"/>
</dbReference>
<dbReference type="AlphaFoldDB" id="A0A0H2RPN6"/>
<comment type="pathway">
    <text evidence="3">Secondary metabolite biosynthesis.</text>
</comment>
<keyword evidence="6 15" id="KW-0812">Transmembrane</keyword>
<keyword evidence="10 13" id="KW-0408">Iron</keyword>
<dbReference type="Pfam" id="PF00067">
    <property type="entry name" value="p450"/>
    <property type="match status" value="1"/>
</dbReference>
<comment type="subcellular location">
    <subcellularLocation>
        <location evidence="2">Membrane</location>
    </subcellularLocation>
</comment>
<dbReference type="GO" id="GO:0005506">
    <property type="term" value="F:iron ion binding"/>
    <property type="evidence" value="ECO:0007669"/>
    <property type="project" value="InterPro"/>
</dbReference>
<reference evidence="16 17" key="1">
    <citation type="submission" date="2015-04" db="EMBL/GenBank/DDBJ databases">
        <title>Complete genome sequence of Schizopora paradoxa KUC8140, a cosmopolitan wood degrader in East Asia.</title>
        <authorList>
            <consortium name="DOE Joint Genome Institute"/>
            <person name="Min B."/>
            <person name="Park H."/>
            <person name="Jang Y."/>
            <person name="Kim J.-J."/>
            <person name="Kim K.H."/>
            <person name="Pangilinan J."/>
            <person name="Lipzen A."/>
            <person name="Riley R."/>
            <person name="Grigoriev I.V."/>
            <person name="Spatafora J.W."/>
            <person name="Choi I.-G."/>
        </authorList>
    </citation>
    <scope>NUCLEOTIDE SEQUENCE [LARGE SCALE GENOMIC DNA]</scope>
    <source>
        <strain evidence="16 17">KUC8140</strain>
    </source>
</reference>
<dbReference type="InterPro" id="IPR017972">
    <property type="entry name" value="Cyt_P450_CS"/>
</dbReference>
<evidence type="ECO:0000256" key="6">
    <source>
        <dbReference type="ARBA" id="ARBA00022692"/>
    </source>
</evidence>
<organism evidence="16 17">
    <name type="scientific">Schizopora paradoxa</name>
    <dbReference type="NCBI Taxonomy" id="27342"/>
    <lineage>
        <taxon>Eukaryota</taxon>
        <taxon>Fungi</taxon>
        <taxon>Dikarya</taxon>
        <taxon>Basidiomycota</taxon>
        <taxon>Agaricomycotina</taxon>
        <taxon>Agaricomycetes</taxon>
        <taxon>Hymenochaetales</taxon>
        <taxon>Schizoporaceae</taxon>
        <taxon>Schizopora</taxon>
    </lineage>
</organism>
<keyword evidence="8 15" id="KW-1133">Transmembrane helix</keyword>
<evidence type="ECO:0000256" key="1">
    <source>
        <dbReference type="ARBA" id="ARBA00001971"/>
    </source>
</evidence>
<keyword evidence="11 14" id="KW-0503">Monooxygenase</keyword>
<dbReference type="GO" id="GO:0016705">
    <property type="term" value="F:oxidoreductase activity, acting on paired donors, with incorporation or reduction of molecular oxygen"/>
    <property type="evidence" value="ECO:0007669"/>
    <property type="project" value="InterPro"/>
</dbReference>
<keyword evidence="12 15" id="KW-0472">Membrane</keyword>
<evidence type="ECO:0000256" key="4">
    <source>
        <dbReference type="ARBA" id="ARBA00010617"/>
    </source>
</evidence>
<evidence type="ECO:0000313" key="16">
    <source>
        <dbReference type="EMBL" id="KLO06796.1"/>
    </source>
</evidence>
<evidence type="ECO:0000256" key="10">
    <source>
        <dbReference type="ARBA" id="ARBA00023004"/>
    </source>
</evidence>
<feature type="transmembrane region" description="Helical" evidence="15">
    <location>
        <begin position="20"/>
        <end position="38"/>
    </location>
</feature>
<dbReference type="CDD" id="cd11065">
    <property type="entry name" value="CYP64-like"/>
    <property type="match status" value="1"/>
</dbReference>
<dbReference type="InterPro" id="IPR002401">
    <property type="entry name" value="Cyt_P450_E_grp-I"/>
</dbReference>
<comment type="cofactor">
    <cofactor evidence="1 13">
        <name>heme</name>
        <dbReference type="ChEBI" id="CHEBI:30413"/>
    </cofactor>
</comment>
<evidence type="ECO:0000256" key="2">
    <source>
        <dbReference type="ARBA" id="ARBA00004370"/>
    </source>
</evidence>
<evidence type="ECO:0000313" key="17">
    <source>
        <dbReference type="Proteomes" id="UP000053477"/>
    </source>
</evidence>
<keyword evidence="7 13" id="KW-0479">Metal-binding</keyword>
<dbReference type="PRINTS" id="PR00463">
    <property type="entry name" value="EP450I"/>
</dbReference>
<name>A0A0H2RPN6_9AGAM</name>
<protein>
    <submittedName>
        <fullName evidence="16">Cytochrome P450</fullName>
    </submittedName>
</protein>
<evidence type="ECO:0000256" key="13">
    <source>
        <dbReference type="PIRSR" id="PIRSR602401-1"/>
    </source>
</evidence>
<dbReference type="InterPro" id="IPR036396">
    <property type="entry name" value="Cyt_P450_sf"/>
</dbReference>
<dbReference type="GO" id="GO:0016020">
    <property type="term" value="C:membrane"/>
    <property type="evidence" value="ECO:0007669"/>
    <property type="project" value="UniProtKB-SubCell"/>
</dbReference>
<keyword evidence="5 13" id="KW-0349">Heme</keyword>
<dbReference type="OrthoDB" id="2789670at2759"/>
<dbReference type="PANTHER" id="PTHR46300:SF2">
    <property type="entry name" value="CYTOCHROME P450 MONOOXYGENASE ALNH-RELATED"/>
    <property type="match status" value="1"/>
</dbReference>
<keyword evidence="9 14" id="KW-0560">Oxidoreductase</keyword>
<dbReference type="InParanoid" id="A0A0H2RPN6"/>
<evidence type="ECO:0000256" key="15">
    <source>
        <dbReference type="SAM" id="Phobius"/>
    </source>
</evidence>
<dbReference type="PROSITE" id="PS00086">
    <property type="entry name" value="CYTOCHROME_P450"/>
    <property type="match status" value="1"/>
</dbReference>
<comment type="similarity">
    <text evidence="4 14">Belongs to the cytochrome P450 family.</text>
</comment>
<dbReference type="PRINTS" id="PR00385">
    <property type="entry name" value="P450"/>
</dbReference>
<keyword evidence="17" id="KW-1185">Reference proteome</keyword>
<dbReference type="SUPFAM" id="SSF48264">
    <property type="entry name" value="Cytochrome P450"/>
    <property type="match status" value="1"/>
</dbReference>
<dbReference type="GO" id="GO:0004497">
    <property type="term" value="F:monooxygenase activity"/>
    <property type="evidence" value="ECO:0007669"/>
    <property type="project" value="UniProtKB-KW"/>
</dbReference>
<dbReference type="Proteomes" id="UP000053477">
    <property type="component" value="Unassembled WGS sequence"/>
</dbReference>
<dbReference type="GO" id="GO:0020037">
    <property type="term" value="F:heme binding"/>
    <property type="evidence" value="ECO:0007669"/>
    <property type="project" value="InterPro"/>
</dbReference>
<evidence type="ECO:0000256" key="14">
    <source>
        <dbReference type="RuleBase" id="RU000461"/>
    </source>
</evidence>
<dbReference type="EMBL" id="KQ086180">
    <property type="protein sequence ID" value="KLO06796.1"/>
    <property type="molecule type" value="Genomic_DNA"/>
</dbReference>
<evidence type="ECO:0000256" key="12">
    <source>
        <dbReference type="ARBA" id="ARBA00023136"/>
    </source>
</evidence>
<evidence type="ECO:0000256" key="8">
    <source>
        <dbReference type="ARBA" id="ARBA00022989"/>
    </source>
</evidence>
<evidence type="ECO:0000256" key="9">
    <source>
        <dbReference type="ARBA" id="ARBA00023002"/>
    </source>
</evidence>
<evidence type="ECO:0000256" key="5">
    <source>
        <dbReference type="ARBA" id="ARBA00022617"/>
    </source>
</evidence>
<evidence type="ECO:0000256" key="11">
    <source>
        <dbReference type="ARBA" id="ARBA00023033"/>
    </source>
</evidence>
<evidence type="ECO:0000256" key="3">
    <source>
        <dbReference type="ARBA" id="ARBA00005179"/>
    </source>
</evidence>
<evidence type="ECO:0000256" key="7">
    <source>
        <dbReference type="ARBA" id="ARBA00022723"/>
    </source>
</evidence>
<proteinExistence type="inferred from homology"/>
<sequence>MNDTFYSNFTSQQHERRQFLLPFSIAAAAIIYILTRWITCQVGSRKTYPPGPPGHPIAGNIFQLPIHKPWLYFQELGKTYGPITHLKLGYEEVVVLHKAADAGELLGHRSHNYSLRRPLIYAGKYLTDNNVMVLSCGDRWTSLRAAYHSMFQTREMPRYSLLTELESSKLVLDLLDTPLHEDLTRTIQHFTASVIYAIVYGRRLADGNKDFEEILEIADSFVKDCYPGAHLVDTFPFLDSLPDILALWRKEAYRKRDWQLSFYTRVAEKVRKEMEENTALDCFTTRLFERPDFDSKSIMQATGEMFQAGTDTMASTMLWFFVAMLLYPEALRKAQAELDKVLGSDGTVLPGLHHLKDLPYCVAVMKETFRWMPVVPGGFPHLSDAEDAYKGYTIKAKTVVIPNIWSMHRDEGQYPNSSEFIPERHLHDETPTLSGLTDGHHSFGFGRRICPGRMLASQTIWIAITRIMWACNVDYAKSLEGKLIPIDLNNSTSQILSRPLPFPVKITPRSQTHQNTVRAEWNNLKEAPVFLPPDTDSEEKV</sequence>
<feature type="binding site" description="axial binding residue" evidence="13">
    <location>
        <position position="450"/>
    </location>
    <ligand>
        <name>heme</name>
        <dbReference type="ChEBI" id="CHEBI:30413"/>
    </ligand>
    <ligandPart>
        <name>Fe</name>
        <dbReference type="ChEBI" id="CHEBI:18248"/>
    </ligandPart>
</feature>
<dbReference type="InterPro" id="IPR050364">
    <property type="entry name" value="Cytochrome_P450_fung"/>
</dbReference>
<gene>
    <name evidence="16" type="ORF">SCHPADRAFT_985488</name>
</gene>
<dbReference type="PANTHER" id="PTHR46300">
    <property type="entry name" value="P450, PUTATIVE (EUROFUNG)-RELATED-RELATED"/>
    <property type="match status" value="1"/>
</dbReference>